<evidence type="ECO:0000313" key="5">
    <source>
        <dbReference type="EMBL" id="GHO90820.1"/>
    </source>
</evidence>
<comment type="caution">
    <text evidence="5">The sequence shown here is derived from an EMBL/GenBank/DDBJ whole genome shotgun (WGS) entry which is preliminary data.</text>
</comment>
<dbReference type="RefSeq" id="WP_220201756.1">
    <property type="nucleotide sequence ID" value="NZ_BNJK01000001.1"/>
</dbReference>
<evidence type="ECO:0000256" key="3">
    <source>
        <dbReference type="PIRSR" id="PIRSR613078-1"/>
    </source>
</evidence>
<dbReference type="CDD" id="cd07067">
    <property type="entry name" value="HP_PGM_like"/>
    <property type="match status" value="1"/>
</dbReference>
<feature type="active site" description="Proton donor/acceptor" evidence="3">
    <location>
        <position position="89"/>
    </location>
</feature>
<dbReference type="Proteomes" id="UP000597444">
    <property type="component" value="Unassembled WGS sequence"/>
</dbReference>
<dbReference type="PANTHER" id="PTHR48100">
    <property type="entry name" value="BROAD-SPECIFICITY PHOSPHATASE YOR283W-RELATED"/>
    <property type="match status" value="1"/>
</dbReference>
<dbReference type="PANTHER" id="PTHR48100:SF1">
    <property type="entry name" value="HISTIDINE PHOSPHATASE FAMILY PROTEIN-RELATED"/>
    <property type="match status" value="1"/>
</dbReference>
<dbReference type="InterPro" id="IPR001345">
    <property type="entry name" value="PG/BPGM_mutase_AS"/>
</dbReference>
<feature type="binding site" evidence="4">
    <location>
        <begin position="13"/>
        <end position="20"/>
    </location>
    <ligand>
        <name>substrate</name>
    </ligand>
</feature>
<dbReference type="GO" id="GO:0016791">
    <property type="term" value="F:phosphatase activity"/>
    <property type="evidence" value="ECO:0007669"/>
    <property type="project" value="TreeGrafter"/>
</dbReference>
<evidence type="ECO:0000256" key="2">
    <source>
        <dbReference type="ARBA" id="ARBA00023235"/>
    </source>
</evidence>
<keyword evidence="6" id="KW-1185">Reference proteome</keyword>
<protein>
    <submittedName>
        <fullName evidence="5">Putative phosphatase PhoE</fullName>
    </submittedName>
</protein>
<dbReference type="PROSITE" id="PS00175">
    <property type="entry name" value="PG_MUTASE"/>
    <property type="match status" value="1"/>
</dbReference>
<dbReference type="InterPro" id="IPR013078">
    <property type="entry name" value="His_Pase_superF_clade-1"/>
</dbReference>
<reference evidence="5" key="1">
    <citation type="submission" date="2020-10" db="EMBL/GenBank/DDBJ databases">
        <title>Taxonomic study of unclassified bacteria belonging to the class Ktedonobacteria.</title>
        <authorList>
            <person name="Yabe S."/>
            <person name="Wang C.M."/>
            <person name="Zheng Y."/>
            <person name="Sakai Y."/>
            <person name="Cavaletti L."/>
            <person name="Monciardini P."/>
            <person name="Donadio S."/>
        </authorList>
    </citation>
    <scope>NUCLEOTIDE SEQUENCE</scope>
    <source>
        <strain evidence="5">ID150040</strain>
    </source>
</reference>
<gene>
    <name evidence="5" type="primary">phoE</name>
    <name evidence="5" type="ORF">KSF_008680</name>
</gene>
<evidence type="ECO:0000313" key="6">
    <source>
        <dbReference type="Proteomes" id="UP000597444"/>
    </source>
</evidence>
<keyword evidence="2" id="KW-0413">Isomerase</keyword>
<feature type="binding site" evidence="4">
    <location>
        <position position="64"/>
    </location>
    <ligand>
        <name>substrate</name>
    </ligand>
</feature>
<evidence type="ECO:0000256" key="1">
    <source>
        <dbReference type="ARBA" id="ARBA00023152"/>
    </source>
</evidence>
<dbReference type="SUPFAM" id="SSF53254">
    <property type="entry name" value="Phosphoglycerate mutase-like"/>
    <property type="match status" value="1"/>
</dbReference>
<dbReference type="InterPro" id="IPR029033">
    <property type="entry name" value="His_PPase_superfam"/>
</dbReference>
<dbReference type="EMBL" id="BNJK01000001">
    <property type="protein sequence ID" value="GHO90820.1"/>
    <property type="molecule type" value="Genomic_DNA"/>
</dbReference>
<dbReference type="SMART" id="SM00855">
    <property type="entry name" value="PGAM"/>
    <property type="match status" value="1"/>
</dbReference>
<keyword evidence="1" id="KW-0324">Glycolysis</keyword>
<accession>A0A8J3N029</accession>
<dbReference type="GO" id="GO:0005737">
    <property type="term" value="C:cytoplasm"/>
    <property type="evidence" value="ECO:0007669"/>
    <property type="project" value="TreeGrafter"/>
</dbReference>
<evidence type="ECO:0000256" key="4">
    <source>
        <dbReference type="PIRSR" id="PIRSR613078-2"/>
    </source>
</evidence>
<proteinExistence type="predicted"/>
<dbReference type="Pfam" id="PF00300">
    <property type="entry name" value="His_Phos_1"/>
    <property type="match status" value="1"/>
</dbReference>
<organism evidence="5 6">
    <name type="scientific">Reticulibacter mediterranei</name>
    <dbReference type="NCBI Taxonomy" id="2778369"/>
    <lineage>
        <taxon>Bacteria</taxon>
        <taxon>Bacillati</taxon>
        <taxon>Chloroflexota</taxon>
        <taxon>Ktedonobacteria</taxon>
        <taxon>Ktedonobacterales</taxon>
        <taxon>Reticulibacteraceae</taxon>
        <taxon>Reticulibacter</taxon>
    </lineage>
</organism>
<dbReference type="AlphaFoldDB" id="A0A8J3N029"/>
<feature type="active site" description="Tele-phosphohistidine intermediate" evidence="3">
    <location>
        <position position="14"/>
    </location>
</feature>
<dbReference type="InterPro" id="IPR050275">
    <property type="entry name" value="PGM_Phosphatase"/>
</dbReference>
<dbReference type="Gene3D" id="3.40.50.1240">
    <property type="entry name" value="Phosphoglycerate mutase-like"/>
    <property type="match status" value="1"/>
</dbReference>
<name>A0A8J3N029_9CHLR</name>
<sequence length="231" mass="25983">MDKHYTNTLYLVRHGENFANLTKEFSYKLVNYPLTPKGVLQAQQTAVFFKNIHIDEIYSSPLKRARETADIIAQYHHHLPVIIREEFREVNVGNLEGQPPTAENWTFHNRIINDWYQGDLTATFPGGENLSMLIERMRTGLLAITRNKMHQHIIVVGHGGIFTATVRAICANADMATVLQSTIHNCSITEIELTTTDNDIKGTLRSWGACDHLTGEAAQLVPAIFQAEAAD</sequence>